<comment type="caution">
    <text evidence="7">The sequence shown here is derived from an EMBL/GenBank/DDBJ whole genome shotgun (WGS) entry which is preliminary data.</text>
</comment>
<dbReference type="PANTHER" id="PTHR43881:SF1">
    <property type="entry name" value="GAMMA-GLUTAMYLTRANSPEPTIDASE (AFU_ORTHOLOGUE AFUA_4G13580)"/>
    <property type="match status" value="1"/>
</dbReference>
<dbReference type="PANTHER" id="PTHR43881">
    <property type="entry name" value="GAMMA-GLUTAMYLTRANSPEPTIDASE (AFU_ORTHOLOGUE AFUA_4G13580)"/>
    <property type="match status" value="1"/>
</dbReference>
<keyword evidence="6" id="KW-0378">Hydrolase</keyword>
<comment type="subunit">
    <text evidence="6">This enzyme consists of two polypeptide chains, which are synthesized in precursor form from a single polypeptide.</text>
</comment>
<comment type="catalytic activity">
    <reaction evidence="1 6">
        <text>an S-substituted glutathione + H2O = an S-substituted L-cysteinylglycine + L-glutamate</text>
        <dbReference type="Rhea" id="RHEA:59468"/>
        <dbReference type="ChEBI" id="CHEBI:15377"/>
        <dbReference type="ChEBI" id="CHEBI:29985"/>
        <dbReference type="ChEBI" id="CHEBI:90779"/>
        <dbReference type="ChEBI" id="CHEBI:143103"/>
        <dbReference type="EC" id="3.4.19.13"/>
    </reaction>
</comment>
<dbReference type="GO" id="GO:0006750">
    <property type="term" value="P:glutathione biosynthetic process"/>
    <property type="evidence" value="ECO:0007669"/>
    <property type="project" value="UniProtKB-KW"/>
</dbReference>
<comment type="pathway">
    <text evidence="6">Sulfur metabolism; glutathione metabolism.</text>
</comment>
<feature type="binding site" evidence="5">
    <location>
        <position position="446"/>
    </location>
    <ligand>
        <name>L-glutamate</name>
        <dbReference type="ChEBI" id="CHEBI:29985"/>
    </ligand>
</feature>
<dbReference type="Pfam" id="PF01019">
    <property type="entry name" value="G_glu_transpept"/>
    <property type="match status" value="1"/>
</dbReference>
<gene>
    <name evidence="7" type="ORF">A3F84_26390</name>
</gene>
<keyword evidence="6 7" id="KW-0808">Transferase</keyword>
<name>A0A1F6C8H8_HANXR</name>
<evidence type="ECO:0000256" key="2">
    <source>
        <dbReference type="ARBA" id="ARBA00001089"/>
    </source>
</evidence>
<dbReference type="UniPathway" id="UPA00204"/>
<comment type="similarity">
    <text evidence="6">Belongs to the gamma-glutamyltransferase family.</text>
</comment>
<dbReference type="SUPFAM" id="SSF56235">
    <property type="entry name" value="N-terminal nucleophile aminohydrolases (Ntn hydrolases)"/>
    <property type="match status" value="1"/>
</dbReference>
<accession>A0A1F6C8H8</accession>
<proteinExistence type="inferred from homology"/>
<dbReference type="EC" id="2.3.2.2" evidence="6"/>
<organism evidence="7 8">
    <name type="scientific">Handelsmanbacteria sp. (strain RIFCSPLOWO2_12_FULL_64_10)</name>
    <dbReference type="NCBI Taxonomy" id="1817868"/>
    <lineage>
        <taxon>Bacteria</taxon>
        <taxon>Candidatus Handelsmaniibacteriota</taxon>
    </lineage>
</organism>
<evidence type="ECO:0000313" key="7">
    <source>
        <dbReference type="EMBL" id="OGG45459.1"/>
    </source>
</evidence>
<dbReference type="InterPro" id="IPR000101">
    <property type="entry name" value="GGT_peptidase"/>
</dbReference>
<dbReference type="Gene3D" id="1.10.246.130">
    <property type="match status" value="1"/>
</dbReference>
<evidence type="ECO:0000256" key="1">
    <source>
        <dbReference type="ARBA" id="ARBA00001049"/>
    </source>
</evidence>
<keyword evidence="6" id="KW-0317">Glutathione biosynthesis</keyword>
<sequence length="546" mass="58498">MALPGKGITHRPMVTGRRGMVASAHPLASLAGLRILMQGGNAVDAAVATAAALNVTEAYMSGIGGVGYMIIYSARKQEMKVLDYIGLTPRAAQLKLFDTPAKHSMGALTPLVPGACGGWLEALSRYGRLKPIDVFAPAIEYAEQGYPFTVKNHEFYRSSVPRLTPFPASVATYLPDGRAPLPGEVLVQKDLAATFRKVAEKGPEVFYRGEIADAIVRCCERNGGLITKADLEGFRTQWLDPISTTYRGYEVFCPPPPCEGIQYLETLNILEGHDLAALGHNSAESLHLFIEAGKLAQVDRAEYSAIPNPPTKALLSKNYAAQRRRLIGERAMVTGGERYTPLSKKLPGEVLPGDVAALLKECTTHFDAVDAEGNAVAVTQSLGGGFGSGMVVDGTGIALNNFINWFDREPESPNAIGPSKKIEMCLSPAQIWKDGKLFCVIGTPGSYGIMFTTPQMMMNLIDHGMNVQAAIEAPRVKATSPGRLVDIEARIPEDVRQALQARGHELHVIPDWSALVGGGQGIMVDQATGALGGGADPRRDGYAMGW</sequence>
<dbReference type="InterPro" id="IPR052896">
    <property type="entry name" value="GGT-like_enzyme"/>
</dbReference>
<evidence type="ECO:0000256" key="6">
    <source>
        <dbReference type="RuleBase" id="RU368036"/>
    </source>
</evidence>
<dbReference type="InterPro" id="IPR043138">
    <property type="entry name" value="GGT_lsub"/>
</dbReference>
<dbReference type="GO" id="GO:0006751">
    <property type="term" value="P:glutathione catabolic process"/>
    <property type="evidence" value="ECO:0007669"/>
    <property type="project" value="UniProtKB-UniRule"/>
</dbReference>
<keyword evidence="6" id="KW-0012">Acyltransferase</keyword>
<comment type="PTM">
    <text evidence="6">Cleaved by autocatalysis into a large and a small subunit.</text>
</comment>
<evidence type="ECO:0000256" key="5">
    <source>
        <dbReference type="PIRSR" id="PIRSR600101-2"/>
    </source>
</evidence>
<dbReference type="GO" id="GO:0036374">
    <property type="term" value="F:glutathione hydrolase activity"/>
    <property type="evidence" value="ECO:0007669"/>
    <property type="project" value="UniProtKB-UniRule"/>
</dbReference>
<evidence type="ECO:0000256" key="4">
    <source>
        <dbReference type="PIRSR" id="PIRSR600101-1"/>
    </source>
</evidence>
<dbReference type="EMBL" id="MFKF01000375">
    <property type="protein sequence ID" value="OGG45459.1"/>
    <property type="molecule type" value="Genomic_DNA"/>
</dbReference>
<keyword evidence="6" id="KW-0865">Zymogen</keyword>
<evidence type="ECO:0000313" key="8">
    <source>
        <dbReference type="Proteomes" id="UP000178606"/>
    </source>
</evidence>
<comment type="catalytic activity">
    <reaction evidence="3 6">
        <text>an N-terminal (5-L-glutamyl)-[peptide] + an alpha-amino acid = 5-L-glutamyl amino acid + an N-terminal L-alpha-aminoacyl-[peptide]</text>
        <dbReference type="Rhea" id="RHEA:23904"/>
        <dbReference type="Rhea" id="RHEA-COMP:9780"/>
        <dbReference type="Rhea" id="RHEA-COMP:9795"/>
        <dbReference type="ChEBI" id="CHEBI:77644"/>
        <dbReference type="ChEBI" id="CHEBI:78597"/>
        <dbReference type="ChEBI" id="CHEBI:78599"/>
        <dbReference type="ChEBI" id="CHEBI:78608"/>
        <dbReference type="EC" id="2.3.2.2"/>
    </reaction>
</comment>
<protein>
    <recommendedName>
        <fullName evidence="6">Glutathione hydrolase proenzyme</fullName>
        <ecNumber evidence="6">2.3.2.2</ecNumber>
        <ecNumber evidence="6">3.4.19.13</ecNumber>
    </recommendedName>
    <component>
        <recommendedName>
            <fullName evidence="6">Glutathione hydrolase large chain</fullName>
        </recommendedName>
    </component>
    <component>
        <recommendedName>
            <fullName evidence="6">Glutathione hydrolase small chain</fullName>
        </recommendedName>
    </component>
</protein>
<dbReference type="Gene3D" id="3.60.20.40">
    <property type="match status" value="1"/>
</dbReference>
<comment type="catalytic activity">
    <reaction evidence="2 6">
        <text>glutathione + H2O = L-cysteinylglycine + L-glutamate</text>
        <dbReference type="Rhea" id="RHEA:28807"/>
        <dbReference type="ChEBI" id="CHEBI:15377"/>
        <dbReference type="ChEBI" id="CHEBI:29985"/>
        <dbReference type="ChEBI" id="CHEBI:57925"/>
        <dbReference type="ChEBI" id="CHEBI:61694"/>
        <dbReference type="EC" id="3.4.19.13"/>
    </reaction>
</comment>
<dbReference type="Proteomes" id="UP000178606">
    <property type="component" value="Unassembled WGS sequence"/>
</dbReference>
<dbReference type="InterPro" id="IPR043137">
    <property type="entry name" value="GGT_ssub_C"/>
</dbReference>
<dbReference type="GO" id="GO:0103068">
    <property type="term" value="F:leukotriene C4 gamma-glutamyl transferase activity"/>
    <property type="evidence" value="ECO:0007669"/>
    <property type="project" value="UniProtKB-EC"/>
</dbReference>
<feature type="active site" description="Nucleophile" evidence="4">
    <location>
        <position position="363"/>
    </location>
</feature>
<dbReference type="NCBIfam" id="TIGR00066">
    <property type="entry name" value="g_glut_trans"/>
    <property type="match status" value="1"/>
</dbReference>
<reference evidence="7 8" key="1">
    <citation type="journal article" date="2016" name="Nat. Commun.">
        <title>Thousands of microbial genomes shed light on interconnected biogeochemical processes in an aquifer system.</title>
        <authorList>
            <person name="Anantharaman K."/>
            <person name="Brown C.T."/>
            <person name="Hug L.A."/>
            <person name="Sharon I."/>
            <person name="Castelle C.J."/>
            <person name="Probst A.J."/>
            <person name="Thomas B.C."/>
            <person name="Singh A."/>
            <person name="Wilkins M.J."/>
            <person name="Karaoz U."/>
            <person name="Brodie E.L."/>
            <person name="Williams K.H."/>
            <person name="Hubbard S.S."/>
            <person name="Banfield J.F."/>
        </authorList>
    </citation>
    <scope>NUCLEOTIDE SEQUENCE [LARGE SCALE GENOMIC DNA]</scope>
    <source>
        <strain evidence="8">RIFCSPLOWO2_12_FULL_64_10</strain>
    </source>
</reference>
<dbReference type="InterPro" id="IPR029055">
    <property type="entry name" value="Ntn_hydrolases_N"/>
</dbReference>
<evidence type="ECO:0000256" key="3">
    <source>
        <dbReference type="ARBA" id="ARBA00047417"/>
    </source>
</evidence>
<dbReference type="PRINTS" id="PR01210">
    <property type="entry name" value="GGTRANSPTASE"/>
</dbReference>
<dbReference type="AlphaFoldDB" id="A0A1F6C8H8"/>
<dbReference type="EC" id="3.4.19.13" evidence="6"/>